<evidence type="ECO:0000256" key="2">
    <source>
        <dbReference type="ARBA" id="ARBA00004286"/>
    </source>
</evidence>
<name>A0AA36DV54_LACSI</name>
<evidence type="ECO:0000256" key="4">
    <source>
        <dbReference type="ARBA" id="ARBA00022679"/>
    </source>
</evidence>
<evidence type="ECO:0000259" key="10">
    <source>
        <dbReference type="PROSITE" id="PS50867"/>
    </source>
</evidence>
<dbReference type="Gene3D" id="1.10.8.850">
    <property type="entry name" value="Histone-lysine N methyltransferase , C-terminal domain-like"/>
    <property type="match status" value="1"/>
</dbReference>
<feature type="region of interest" description="Disordered" evidence="8">
    <location>
        <begin position="85"/>
        <end position="158"/>
    </location>
</feature>
<reference evidence="11" key="1">
    <citation type="submission" date="2023-04" db="EMBL/GenBank/DDBJ databases">
        <authorList>
            <person name="Vijverberg K."/>
            <person name="Xiong W."/>
            <person name="Schranz E."/>
        </authorList>
    </citation>
    <scope>NUCLEOTIDE SEQUENCE</scope>
</reference>
<dbReference type="EMBL" id="OX465078">
    <property type="protein sequence ID" value="CAI9272863.1"/>
    <property type="molecule type" value="Genomic_DNA"/>
</dbReference>
<evidence type="ECO:0000256" key="6">
    <source>
        <dbReference type="ARBA" id="ARBA00022833"/>
    </source>
</evidence>
<evidence type="ECO:0000256" key="8">
    <source>
        <dbReference type="SAM" id="MobiDB-lite"/>
    </source>
</evidence>
<accession>A0AA36DV54</accession>
<dbReference type="SUPFAM" id="SSF82199">
    <property type="entry name" value="SET domain"/>
    <property type="match status" value="1"/>
</dbReference>
<dbReference type="InterPro" id="IPR025776">
    <property type="entry name" value="SUVR4/1/2"/>
</dbReference>
<protein>
    <recommendedName>
        <fullName evidence="13">Histone-lysine N-methyltransferase</fullName>
    </recommendedName>
</protein>
<dbReference type="PROSITE" id="PS50867">
    <property type="entry name" value="PRE_SET"/>
    <property type="match status" value="1"/>
</dbReference>
<evidence type="ECO:0000256" key="3">
    <source>
        <dbReference type="ARBA" id="ARBA00022454"/>
    </source>
</evidence>
<dbReference type="Pfam" id="PF10440">
    <property type="entry name" value="WIYLD"/>
    <property type="match status" value="1"/>
</dbReference>
<evidence type="ECO:0000313" key="11">
    <source>
        <dbReference type="EMBL" id="CAI9272863.1"/>
    </source>
</evidence>
<dbReference type="GO" id="GO:0005634">
    <property type="term" value="C:nucleus"/>
    <property type="evidence" value="ECO:0007669"/>
    <property type="project" value="UniProtKB-SubCell"/>
</dbReference>
<dbReference type="GO" id="GO:0042054">
    <property type="term" value="F:histone methyltransferase activity"/>
    <property type="evidence" value="ECO:0007669"/>
    <property type="project" value="InterPro"/>
</dbReference>
<dbReference type="PANTHER" id="PTHR46450:SF24">
    <property type="entry name" value="HISTONE-LYSINE N-METHYLTRANSFERASE SUVR4"/>
    <property type="match status" value="1"/>
</dbReference>
<feature type="compositionally biased region" description="Polar residues" evidence="8">
    <location>
        <begin position="1"/>
        <end position="10"/>
    </location>
</feature>
<keyword evidence="3" id="KW-0158">Chromosome</keyword>
<dbReference type="AlphaFoldDB" id="A0AA36DV54"/>
<dbReference type="GO" id="GO:0005694">
    <property type="term" value="C:chromosome"/>
    <property type="evidence" value="ECO:0007669"/>
    <property type="project" value="UniProtKB-SubCell"/>
</dbReference>
<feature type="domain" description="SET" evidence="9">
    <location>
        <begin position="322"/>
        <end position="455"/>
    </location>
</feature>
<dbReference type="PROSITE" id="PS51580">
    <property type="entry name" value="SAM_MT43_3"/>
    <property type="match status" value="1"/>
</dbReference>
<dbReference type="InterPro" id="IPR007728">
    <property type="entry name" value="Pre-SET_dom"/>
</dbReference>
<sequence length="505" mass="57396">MASPQRSSKASEPRAPNPNDPKISKAFSAMECLGISREVVKPVLKNLLKLYGGSWELIEEDNYRTLADAIFESFDDKKKSKAVMVESEDQASSARENGNKVKESKSNSNSNPNRKAHNSNMEGSSVDARLDAQRVSSSSGIQRKRHQNNESGDHNATNKRLIHKINDITRGTERLKISLIDEIGIDLPKFGYIPENTSYQDAYVPFTLARIADENCCFKCNGDCLSSRVPCACSRETGGEFAYTSQGLLKDEFLGACISMYQEPHNHHHFYCQDCPLERAKNVKNPEPCKGHLVRKFIKECWRKCGCSMECGNRVVQRGITCKLQVFAMEDKGWGLRTLENLPKGSFVCEYVGEILTNMELYERNKKTRINERHTYPVSLDSDWGSEQILKDEEALCLDATNYGNVARFINHRCFDSNLIEIPVEVETPDHHYYHIAFFTKRNVNAYEELTWDYQIDFEDDGHPIKAFKCQCGSSYCRDVRREAVGTKVKELGVKRRKSGTSRVN</sequence>
<dbReference type="PANTHER" id="PTHR46450">
    <property type="entry name" value="INACTIVE HISTONE-LYSINE N-METHYLTRANSFERASE SUVR1-RELATED"/>
    <property type="match status" value="1"/>
</dbReference>
<dbReference type="Proteomes" id="UP001177003">
    <property type="component" value="Chromosome 2"/>
</dbReference>
<dbReference type="InterPro" id="IPR046341">
    <property type="entry name" value="SET_dom_sf"/>
</dbReference>
<evidence type="ECO:0000256" key="5">
    <source>
        <dbReference type="ARBA" id="ARBA00022723"/>
    </source>
</evidence>
<evidence type="ECO:0000256" key="7">
    <source>
        <dbReference type="ARBA" id="ARBA00023242"/>
    </source>
</evidence>
<dbReference type="InterPro" id="IPR043017">
    <property type="entry name" value="WIYLD_dom_sf"/>
</dbReference>
<gene>
    <name evidence="11" type="ORF">LSALG_LOCUS13045</name>
</gene>
<dbReference type="SMART" id="SM00317">
    <property type="entry name" value="SET"/>
    <property type="match status" value="1"/>
</dbReference>
<comment type="subcellular location">
    <subcellularLocation>
        <location evidence="2">Chromosome</location>
    </subcellularLocation>
    <subcellularLocation>
        <location evidence="1">Nucleus</location>
    </subcellularLocation>
</comment>
<dbReference type="Gene3D" id="2.170.270.10">
    <property type="entry name" value="SET domain"/>
    <property type="match status" value="1"/>
</dbReference>
<keyword evidence="12" id="KW-1185">Reference proteome</keyword>
<dbReference type="SMART" id="SM00468">
    <property type="entry name" value="PreSET"/>
    <property type="match status" value="1"/>
</dbReference>
<dbReference type="InterPro" id="IPR001214">
    <property type="entry name" value="SET_dom"/>
</dbReference>
<keyword evidence="5" id="KW-0479">Metal-binding</keyword>
<evidence type="ECO:0000256" key="1">
    <source>
        <dbReference type="ARBA" id="ARBA00004123"/>
    </source>
</evidence>
<dbReference type="Pfam" id="PF00856">
    <property type="entry name" value="SET"/>
    <property type="match status" value="1"/>
</dbReference>
<keyword evidence="6" id="KW-0862">Zinc</keyword>
<dbReference type="FunFam" id="2.170.270.10:FF:000046">
    <property type="entry name" value="SET-domain containing protein lysine methyltransferase family protein"/>
    <property type="match status" value="1"/>
</dbReference>
<feature type="region of interest" description="Disordered" evidence="8">
    <location>
        <begin position="1"/>
        <end position="24"/>
    </location>
</feature>
<organism evidence="11 12">
    <name type="scientific">Lactuca saligna</name>
    <name type="common">Willowleaf lettuce</name>
    <dbReference type="NCBI Taxonomy" id="75948"/>
    <lineage>
        <taxon>Eukaryota</taxon>
        <taxon>Viridiplantae</taxon>
        <taxon>Streptophyta</taxon>
        <taxon>Embryophyta</taxon>
        <taxon>Tracheophyta</taxon>
        <taxon>Spermatophyta</taxon>
        <taxon>Magnoliopsida</taxon>
        <taxon>eudicotyledons</taxon>
        <taxon>Gunneridae</taxon>
        <taxon>Pentapetalae</taxon>
        <taxon>asterids</taxon>
        <taxon>campanulids</taxon>
        <taxon>Asterales</taxon>
        <taxon>Asteraceae</taxon>
        <taxon>Cichorioideae</taxon>
        <taxon>Cichorieae</taxon>
        <taxon>Lactucinae</taxon>
        <taxon>Lactuca</taxon>
    </lineage>
</organism>
<dbReference type="GO" id="GO:0008270">
    <property type="term" value="F:zinc ion binding"/>
    <property type="evidence" value="ECO:0007669"/>
    <property type="project" value="InterPro"/>
</dbReference>
<proteinExistence type="predicted"/>
<evidence type="ECO:0000259" key="9">
    <source>
        <dbReference type="PROSITE" id="PS50280"/>
    </source>
</evidence>
<dbReference type="InterPro" id="IPR018848">
    <property type="entry name" value="WIYLD_domain"/>
</dbReference>
<dbReference type="CDD" id="cd10538">
    <property type="entry name" value="SET_SETDB-like"/>
    <property type="match status" value="1"/>
</dbReference>
<keyword evidence="7" id="KW-0539">Nucleus</keyword>
<dbReference type="PROSITE" id="PS50280">
    <property type="entry name" value="SET"/>
    <property type="match status" value="1"/>
</dbReference>
<feature type="domain" description="Pre-SET" evidence="10">
    <location>
        <begin position="220"/>
        <end position="319"/>
    </location>
</feature>
<evidence type="ECO:0008006" key="13">
    <source>
        <dbReference type="Google" id="ProtNLM"/>
    </source>
</evidence>
<evidence type="ECO:0000313" key="12">
    <source>
        <dbReference type="Proteomes" id="UP001177003"/>
    </source>
</evidence>
<keyword evidence="4" id="KW-0808">Transferase</keyword>